<dbReference type="Pfam" id="PF00646">
    <property type="entry name" value="F-box"/>
    <property type="match status" value="1"/>
</dbReference>
<evidence type="ECO:0000313" key="2">
    <source>
        <dbReference type="EMBL" id="CAD6255913.1"/>
    </source>
</evidence>
<dbReference type="OrthoDB" id="695600at2759"/>
<evidence type="ECO:0000313" key="3">
    <source>
        <dbReference type="Proteomes" id="UP000604825"/>
    </source>
</evidence>
<reference evidence="2" key="1">
    <citation type="submission" date="2020-10" db="EMBL/GenBank/DDBJ databases">
        <authorList>
            <person name="Han B."/>
            <person name="Lu T."/>
            <person name="Zhao Q."/>
            <person name="Huang X."/>
            <person name="Zhao Y."/>
        </authorList>
    </citation>
    <scope>NUCLEOTIDE SEQUENCE</scope>
</reference>
<sequence length="345" mass="37983">MQANLCKHDGGGGDDDSYSGGLSLLEDIILEVLLRLPAKALCRFRCVCQPWRALISDPSFVAAQRSRATGPFIVAVFGSTPEHELRLLDKGGNVLSVFDVRGGTALLAPTRLDLVFVDRAELGAMIIDPASGRHFTVVGTNDPLPPWWAPTSTSSTAVSDYSFGRAAASGDYKATVDGIIYFMPYITYPISHAGNRIAAFDLGSEEWKPETIQCRPLEHSKEEDAWDVGLTELKGTLCVVQNIRHLGSLGGHYVNIWLLMDPNKGIWVKEYRIQTPGRFLLSTKPLDVFGDGTMLLLLNVSWKAMNAKSYFLQFYNSSTEDFTDFMEMAHGFNGTMTHYTGSLLS</sequence>
<dbReference type="PANTHER" id="PTHR31111:SF136">
    <property type="entry name" value="F-BOX ASSOCIATED DOMAIN-CONTAINING PROTEIN"/>
    <property type="match status" value="1"/>
</dbReference>
<feature type="domain" description="F-box" evidence="1">
    <location>
        <begin position="24"/>
        <end position="64"/>
    </location>
</feature>
<dbReference type="CDD" id="cd22157">
    <property type="entry name" value="F-box_AtFBW1-like"/>
    <property type="match status" value="1"/>
</dbReference>
<name>A0A811Q5R7_9POAL</name>
<organism evidence="2 3">
    <name type="scientific">Miscanthus lutarioriparius</name>
    <dbReference type="NCBI Taxonomy" id="422564"/>
    <lineage>
        <taxon>Eukaryota</taxon>
        <taxon>Viridiplantae</taxon>
        <taxon>Streptophyta</taxon>
        <taxon>Embryophyta</taxon>
        <taxon>Tracheophyta</taxon>
        <taxon>Spermatophyta</taxon>
        <taxon>Magnoliopsida</taxon>
        <taxon>Liliopsida</taxon>
        <taxon>Poales</taxon>
        <taxon>Poaceae</taxon>
        <taxon>PACMAD clade</taxon>
        <taxon>Panicoideae</taxon>
        <taxon>Andropogonodae</taxon>
        <taxon>Andropogoneae</taxon>
        <taxon>Saccharinae</taxon>
        <taxon>Miscanthus</taxon>
    </lineage>
</organism>
<dbReference type="AlphaFoldDB" id="A0A811Q5R7"/>
<accession>A0A811Q5R7</accession>
<comment type="caution">
    <text evidence="2">The sequence shown here is derived from an EMBL/GenBank/DDBJ whole genome shotgun (WGS) entry which is preliminary data.</text>
</comment>
<dbReference type="EMBL" id="CAJGYO010000010">
    <property type="protein sequence ID" value="CAD6255913.1"/>
    <property type="molecule type" value="Genomic_DNA"/>
</dbReference>
<dbReference type="SMART" id="SM00256">
    <property type="entry name" value="FBOX"/>
    <property type="match status" value="1"/>
</dbReference>
<dbReference type="InterPro" id="IPR001810">
    <property type="entry name" value="F-box_dom"/>
</dbReference>
<dbReference type="PANTHER" id="PTHR31111">
    <property type="entry name" value="BNAA05G37150D PROTEIN-RELATED"/>
    <property type="match status" value="1"/>
</dbReference>
<dbReference type="Proteomes" id="UP000604825">
    <property type="component" value="Unassembled WGS sequence"/>
</dbReference>
<keyword evidence="3" id="KW-1185">Reference proteome</keyword>
<dbReference type="Gene3D" id="1.20.1280.50">
    <property type="match status" value="1"/>
</dbReference>
<dbReference type="SUPFAM" id="SSF81383">
    <property type="entry name" value="F-box domain"/>
    <property type="match status" value="1"/>
</dbReference>
<gene>
    <name evidence="2" type="ORF">NCGR_LOCUS39440</name>
</gene>
<proteinExistence type="predicted"/>
<evidence type="ECO:0000259" key="1">
    <source>
        <dbReference type="SMART" id="SM00256"/>
    </source>
</evidence>
<dbReference type="InterPro" id="IPR036047">
    <property type="entry name" value="F-box-like_dom_sf"/>
</dbReference>
<protein>
    <recommendedName>
        <fullName evidence="1">F-box domain-containing protein</fullName>
    </recommendedName>
</protein>